<gene>
    <name evidence="2" type="ORF">SELO1098_LOCUS2216</name>
</gene>
<name>A0A7S3LZN0_9STRA</name>
<feature type="region of interest" description="Disordered" evidence="1">
    <location>
        <begin position="418"/>
        <end position="451"/>
    </location>
</feature>
<dbReference type="EMBL" id="HBIC01004116">
    <property type="protein sequence ID" value="CAE0273390.1"/>
    <property type="molecule type" value="Transcribed_RNA"/>
</dbReference>
<reference evidence="2" key="1">
    <citation type="submission" date="2021-01" db="EMBL/GenBank/DDBJ databases">
        <authorList>
            <person name="Corre E."/>
            <person name="Pelletier E."/>
            <person name="Niang G."/>
            <person name="Scheremetjew M."/>
            <person name="Finn R."/>
            <person name="Kale V."/>
            <person name="Holt S."/>
            <person name="Cochrane G."/>
            <person name="Meng A."/>
            <person name="Brown T."/>
            <person name="Cohen L."/>
        </authorList>
    </citation>
    <scope>NUCLEOTIDE SEQUENCE</scope>
    <source>
        <strain evidence="2">CCAP 955/1</strain>
    </source>
</reference>
<feature type="region of interest" description="Disordered" evidence="1">
    <location>
        <begin position="243"/>
        <end position="275"/>
    </location>
</feature>
<proteinExistence type="predicted"/>
<dbReference type="AlphaFoldDB" id="A0A7S3LZN0"/>
<accession>A0A7S3LZN0</accession>
<sequence>MKYYDSSLSSMFKHFAAASDQLIKDRNMVRATRHAVRTFDDQVEQIQQANARCQQQSAVSKQMSYADFLRFTSDLGLIASLPITIVEFGDIYLTVTSFSNFSTSLRRIDFSEFCEAIVRIALRAFQNLSGVSPEDKVKGLLLNMWRYSQELLGAHMQEYGTLLGGGFNTHKEELLRSLETFSLKFKAAWAKDGYRSYLEQDSESALSSGSLASLNASVAQSPMKRGLDARALSANSGLMTPVKGASGNVNSGIKSSTKRGAGRFQNTQPYTPGTSLLSKLKSPTPGSQFDDNASVVSATTRSGTLAETLAEIQTTKEKLLSTLHEHTEESENFVVTASDGGQFRIMIGNKVKFGEHNRIHPVQLKKLFLHKPDIAEILYDTLVEEGIVVEEVEPDHVDVNDELDALGITMEDFHLMQDAEHQQQSQSFGEEKNGGMDEPDEEEELVEQEFS</sequence>
<evidence type="ECO:0000313" key="2">
    <source>
        <dbReference type="EMBL" id="CAE0273390.1"/>
    </source>
</evidence>
<organism evidence="2">
    <name type="scientific">Spumella elongata</name>
    <dbReference type="NCBI Taxonomy" id="89044"/>
    <lineage>
        <taxon>Eukaryota</taxon>
        <taxon>Sar</taxon>
        <taxon>Stramenopiles</taxon>
        <taxon>Ochrophyta</taxon>
        <taxon>Chrysophyceae</taxon>
        <taxon>Chromulinales</taxon>
        <taxon>Chromulinaceae</taxon>
        <taxon>Spumella</taxon>
    </lineage>
</organism>
<feature type="compositionally biased region" description="Acidic residues" evidence="1">
    <location>
        <begin position="437"/>
        <end position="451"/>
    </location>
</feature>
<feature type="compositionally biased region" description="Polar residues" evidence="1">
    <location>
        <begin position="264"/>
        <end position="275"/>
    </location>
</feature>
<protein>
    <submittedName>
        <fullName evidence="2">Uncharacterized protein</fullName>
    </submittedName>
</protein>
<evidence type="ECO:0000256" key="1">
    <source>
        <dbReference type="SAM" id="MobiDB-lite"/>
    </source>
</evidence>